<name>A0AAD9MTT7_9ANNE</name>
<keyword evidence="4 6" id="KW-1133">Transmembrane helix</keyword>
<dbReference type="EMBL" id="JAODUP010000826">
    <property type="protein sequence ID" value="KAK2143606.1"/>
    <property type="molecule type" value="Genomic_DNA"/>
</dbReference>
<evidence type="ECO:0008006" key="9">
    <source>
        <dbReference type="Google" id="ProtNLM"/>
    </source>
</evidence>
<evidence type="ECO:0000313" key="7">
    <source>
        <dbReference type="EMBL" id="KAK2143606.1"/>
    </source>
</evidence>
<dbReference type="PANTHER" id="PTHR33966:SF1">
    <property type="entry name" value="PROTEIN ODR-4 HOMOLOG"/>
    <property type="match status" value="1"/>
</dbReference>
<proteinExistence type="inferred from homology"/>
<evidence type="ECO:0000256" key="6">
    <source>
        <dbReference type="SAM" id="Phobius"/>
    </source>
</evidence>
<keyword evidence="3 6" id="KW-0812">Transmembrane</keyword>
<sequence length="392" mass="44084">MGRTLIAEESLENNMSSLFNKDKWVIGVIIGQITEQRDYILHLATTPKMEHDDPDGFKVTKEETLDTVDESWIVTHAKQVTRMLPGGLDILGIFASAPPDVMKNIQAKLRQSAARPADWKYQRFADKMHRLETKLSVNCFIPVSNTSLSQSLQKQILHGIKPFCNKIQNSIATIDNQIAVGDEMLVPVQSGTGKKGRKHQEEQTGKNFQVQLFEVMNPIKKEDLGPPQLVKCGAKLSINGTVICVAFVHSKATKAEAIKALKVDVLRSLVSRCQLLCEDFLQTEEEQDTKVLYETPLRVFAPLGDSTVQLCDYMFPDETNNDVVDRFKELLNVTVPEDMLETDCETLPDSSEISEAETAEQKTERRRVFILGALAVLMAVLIAYLYQQDQKR</sequence>
<dbReference type="GO" id="GO:0008104">
    <property type="term" value="P:intracellular protein localization"/>
    <property type="evidence" value="ECO:0007669"/>
    <property type="project" value="TreeGrafter"/>
</dbReference>
<dbReference type="PANTHER" id="PTHR33966">
    <property type="entry name" value="PROTEIN ODR-4 HOMOLOG"/>
    <property type="match status" value="1"/>
</dbReference>
<evidence type="ECO:0000313" key="8">
    <source>
        <dbReference type="Proteomes" id="UP001208570"/>
    </source>
</evidence>
<dbReference type="Proteomes" id="UP001208570">
    <property type="component" value="Unassembled WGS sequence"/>
</dbReference>
<evidence type="ECO:0000256" key="3">
    <source>
        <dbReference type="ARBA" id="ARBA00022692"/>
    </source>
</evidence>
<keyword evidence="5 6" id="KW-0472">Membrane</keyword>
<comment type="caution">
    <text evidence="7">The sequence shown here is derived from an EMBL/GenBank/DDBJ whole genome shotgun (WGS) entry which is preliminary data.</text>
</comment>
<evidence type="ECO:0000256" key="1">
    <source>
        <dbReference type="ARBA" id="ARBA00004370"/>
    </source>
</evidence>
<organism evidence="7 8">
    <name type="scientific">Paralvinella palmiformis</name>
    <dbReference type="NCBI Taxonomy" id="53620"/>
    <lineage>
        <taxon>Eukaryota</taxon>
        <taxon>Metazoa</taxon>
        <taxon>Spiralia</taxon>
        <taxon>Lophotrochozoa</taxon>
        <taxon>Annelida</taxon>
        <taxon>Polychaeta</taxon>
        <taxon>Sedentaria</taxon>
        <taxon>Canalipalpata</taxon>
        <taxon>Terebellida</taxon>
        <taxon>Terebelliformia</taxon>
        <taxon>Alvinellidae</taxon>
        <taxon>Paralvinella</taxon>
    </lineage>
</organism>
<keyword evidence="8" id="KW-1185">Reference proteome</keyword>
<comment type="similarity">
    <text evidence="2">Belongs to the ODR-4 family.</text>
</comment>
<dbReference type="GO" id="GO:0012505">
    <property type="term" value="C:endomembrane system"/>
    <property type="evidence" value="ECO:0007669"/>
    <property type="project" value="TreeGrafter"/>
</dbReference>
<dbReference type="InterPro" id="IPR029454">
    <property type="entry name" value="ODR-4-like"/>
</dbReference>
<evidence type="ECO:0000256" key="5">
    <source>
        <dbReference type="ARBA" id="ARBA00023136"/>
    </source>
</evidence>
<comment type="subcellular location">
    <subcellularLocation>
        <location evidence="1">Membrane</location>
    </subcellularLocation>
</comment>
<accession>A0AAD9MTT7</accession>
<dbReference type="Pfam" id="PF14778">
    <property type="entry name" value="ODR4-like"/>
    <property type="match status" value="1"/>
</dbReference>
<dbReference type="AlphaFoldDB" id="A0AAD9MTT7"/>
<dbReference type="GO" id="GO:0016020">
    <property type="term" value="C:membrane"/>
    <property type="evidence" value="ECO:0007669"/>
    <property type="project" value="UniProtKB-SubCell"/>
</dbReference>
<feature type="transmembrane region" description="Helical" evidence="6">
    <location>
        <begin position="368"/>
        <end position="386"/>
    </location>
</feature>
<gene>
    <name evidence="7" type="ORF">LSH36_826g00020</name>
</gene>
<evidence type="ECO:0000256" key="2">
    <source>
        <dbReference type="ARBA" id="ARBA00010131"/>
    </source>
</evidence>
<evidence type="ECO:0000256" key="4">
    <source>
        <dbReference type="ARBA" id="ARBA00022989"/>
    </source>
</evidence>
<reference evidence="7" key="1">
    <citation type="journal article" date="2023" name="Mol. Biol. Evol.">
        <title>Third-Generation Sequencing Reveals the Adaptive Role of the Epigenome in Three Deep-Sea Polychaetes.</title>
        <authorList>
            <person name="Perez M."/>
            <person name="Aroh O."/>
            <person name="Sun Y."/>
            <person name="Lan Y."/>
            <person name="Juniper S.K."/>
            <person name="Young C.R."/>
            <person name="Angers B."/>
            <person name="Qian P.Y."/>
        </authorList>
    </citation>
    <scope>NUCLEOTIDE SEQUENCE</scope>
    <source>
        <strain evidence="7">P08H-3</strain>
    </source>
</reference>
<protein>
    <recommendedName>
        <fullName evidence="9">Protein odr-4 homolog</fullName>
    </recommendedName>
</protein>